<dbReference type="EMBL" id="JBJKFK010000051">
    <property type="protein sequence ID" value="KAL3320457.1"/>
    <property type="molecule type" value="Genomic_DNA"/>
</dbReference>
<evidence type="ECO:0000313" key="2">
    <source>
        <dbReference type="Proteomes" id="UP001626550"/>
    </source>
</evidence>
<gene>
    <name evidence="1" type="ORF">Ciccas_000870</name>
</gene>
<comment type="caution">
    <text evidence="1">The sequence shown here is derived from an EMBL/GenBank/DDBJ whole genome shotgun (WGS) entry which is preliminary data.</text>
</comment>
<evidence type="ECO:0000313" key="1">
    <source>
        <dbReference type="EMBL" id="KAL3320457.1"/>
    </source>
</evidence>
<name>A0ABD2QM53_9PLAT</name>
<accession>A0ABD2QM53</accession>
<organism evidence="1 2">
    <name type="scientific">Cichlidogyrus casuarinus</name>
    <dbReference type="NCBI Taxonomy" id="1844966"/>
    <lineage>
        <taxon>Eukaryota</taxon>
        <taxon>Metazoa</taxon>
        <taxon>Spiralia</taxon>
        <taxon>Lophotrochozoa</taxon>
        <taxon>Platyhelminthes</taxon>
        <taxon>Monogenea</taxon>
        <taxon>Monopisthocotylea</taxon>
        <taxon>Dactylogyridea</taxon>
        <taxon>Ancyrocephalidae</taxon>
        <taxon>Cichlidogyrus</taxon>
    </lineage>
</organism>
<dbReference type="Proteomes" id="UP001626550">
    <property type="component" value="Unassembled WGS sequence"/>
</dbReference>
<sequence>MQKIVKTVPLFSHQSPKSSEIVEKLKSIVVSKLAQAQKNKNRINIEIPCLNQRVNLIKDYDSSCNAVNHFSEFLSNNAGLALLNDHPISMNKPLITSGVLQLLQFKDSRHDPTLINQSFWHACSLVLAATLETSFKESFNLRITHVPACSIEQGSFYAEFTTTEPLPILSIYDMESLSLVAQKLISLKLRFLPVSLDDIEAKTVLNLAEPITYAMIGDKFAYKIPDNSPELFANTSLFSRFSVTKLIEIEGAGKYNYRIFGVALPNAFVTHESTFEKLVHSSRQL</sequence>
<keyword evidence="2" id="KW-1185">Reference proteome</keyword>
<dbReference type="AlphaFoldDB" id="A0ABD2QM53"/>
<proteinExistence type="predicted"/>
<protein>
    <submittedName>
        <fullName evidence="1">Uncharacterized protein</fullName>
    </submittedName>
</protein>
<reference evidence="1 2" key="1">
    <citation type="submission" date="2024-11" db="EMBL/GenBank/DDBJ databases">
        <title>Adaptive evolution of stress response genes in parasites aligns with host niche diversity.</title>
        <authorList>
            <person name="Hahn C."/>
            <person name="Resl P."/>
        </authorList>
    </citation>
    <scope>NUCLEOTIDE SEQUENCE [LARGE SCALE GENOMIC DNA]</scope>
    <source>
        <strain evidence="1">EGGRZ-B1_66</strain>
        <tissue evidence="1">Body</tissue>
    </source>
</reference>